<dbReference type="OrthoDB" id="4774874at2"/>
<dbReference type="PANTHER" id="PTHR10509">
    <property type="entry name" value="O-METHYLTRANSFERASE-RELATED"/>
    <property type="match status" value="1"/>
</dbReference>
<dbReference type="InterPro" id="IPR002935">
    <property type="entry name" value="SAM_O-MeTrfase"/>
</dbReference>
<dbReference type="Proteomes" id="UP000004705">
    <property type="component" value="Chromosome"/>
</dbReference>
<evidence type="ECO:0000256" key="3">
    <source>
        <dbReference type="ARBA" id="ARBA00022691"/>
    </source>
</evidence>
<keyword evidence="5" id="KW-1185">Reference proteome</keyword>
<keyword evidence="3" id="KW-0949">S-adenosyl-L-methionine</keyword>
<dbReference type="GO" id="GO:0008757">
    <property type="term" value="F:S-adenosylmethionine-dependent methyltransferase activity"/>
    <property type="evidence" value="ECO:0007669"/>
    <property type="project" value="TreeGrafter"/>
</dbReference>
<dbReference type="AlphaFoldDB" id="H8G6R6"/>
<dbReference type="EMBL" id="CM001466">
    <property type="protein sequence ID" value="EHY90336.1"/>
    <property type="molecule type" value="Genomic_DNA"/>
</dbReference>
<dbReference type="InterPro" id="IPR029063">
    <property type="entry name" value="SAM-dependent_MTases_sf"/>
</dbReference>
<dbReference type="InterPro" id="IPR050362">
    <property type="entry name" value="Cation-dep_OMT"/>
</dbReference>
<name>H8G6R6_9PSEU</name>
<evidence type="ECO:0000256" key="1">
    <source>
        <dbReference type="ARBA" id="ARBA00022603"/>
    </source>
</evidence>
<protein>
    <submittedName>
        <fullName evidence="4">O-methyltransferase</fullName>
    </submittedName>
</protein>
<dbReference type="GO" id="GO:0032259">
    <property type="term" value="P:methylation"/>
    <property type="evidence" value="ECO:0007669"/>
    <property type="project" value="UniProtKB-KW"/>
</dbReference>
<dbReference type="SUPFAM" id="SSF53335">
    <property type="entry name" value="S-adenosyl-L-methionine-dependent methyltransferases"/>
    <property type="match status" value="1"/>
</dbReference>
<dbReference type="CDD" id="cd02440">
    <property type="entry name" value="AdoMet_MTases"/>
    <property type="match status" value="1"/>
</dbReference>
<evidence type="ECO:0000313" key="5">
    <source>
        <dbReference type="Proteomes" id="UP000004705"/>
    </source>
</evidence>
<sequence length="220" mass="23462">MNSETHITGWVDLGEFIEAYLPEDDVLAGARLRAEQLGSPPVSCATGATLSFLAASVQAKAVVEIGTGAGVSGLYLLRGMTPDGVLTSIDIEPEFHRSARRSFLEAGYPAGRTRLIMGRALDVLSRLTTGGYDLVFADAARVEYPGYFDLGVQLLRPGGVIAFHNVLAAGRIADPTRREPELLALRDVARAVREDTRLIPTLLPMGNGLLVAAMTTSTTH</sequence>
<keyword evidence="2" id="KW-0808">Transferase</keyword>
<proteinExistence type="predicted"/>
<dbReference type="Gene3D" id="3.40.50.150">
    <property type="entry name" value="Vaccinia Virus protein VP39"/>
    <property type="match status" value="1"/>
</dbReference>
<dbReference type="HOGENOM" id="CLU_067676_2_0_11"/>
<dbReference type="PROSITE" id="PS51682">
    <property type="entry name" value="SAM_OMT_I"/>
    <property type="match status" value="1"/>
</dbReference>
<dbReference type="RefSeq" id="WP_005443673.1">
    <property type="nucleotide sequence ID" value="NZ_CM001466.1"/>
</dbReference>
<keyword evidence="1" id="KW-0489">Methyltransferase</keyword>
<dbReference type="GO" id="GO:0008171">
    <property type="term" value="F:O-methyltransferase activity"/>
    <property type="evidence" value="ECO:0007669"/>
    <property type="project" value="InterPro"/>
</dbReference>
<evidence type="ECO:0000313" key="4">
    <source>
        <dbReference type="EMBL" id="EHY90336.1"/>
    </source>
</evidence>
<accession>H8G6R6</accession>
<organism evidence="4 5">
    <name type="scientific">Saccharomonospora azurea NA-128</name>
    <dbReference type="NCBI Taxonomy" id="882081"/>
    <lineage>
        <taxon>Bacteria</taxon>
        <taxon>Bacillati</taxon>
        <taxon>Actinomycetota</taxon>
        <taxon>Actinomycetes</taxon>
        <taxon>Pseudonocardiales</taxon>
        <taxon>Pseudonocardiaceae</taxon>
        <taxon>Saccharomonospora</taxon>
    </lineage>
</organism>
<evidence type="ECO:0000256" key="2">
    <source>
        <dbReference type="ARBA" id="ARBA00022679"/>
    </source>
</evidence>
<reference evidence="4 5" key="1">
    <citation type="journal article" date="2012" name="Stand. Genomic Sci.">
        <title>Genome sequence of the soil bacterium Saccharomonospora azurea type strain (NA-128(T)).</title>
        <authorList>
            <person name="Klenk H.P."/>
            <person name="Held B."/>
            <person name="Lucas S."/>
            <person name="Lapidus A."/>
            <person name="Copeland A."/>
            <person name="Hammon N."/>
            <person name="Pitluck S."/>
            <person name="Goodwin L.A."/>
            <person name="Han C."/>
            <person name="Tapia R."/>
            <person name="Brambilla E.M."/>
            <person name="Potter G."/>
            <person name="Land M."/>
            <person name="Ivanova N."/>
            <person name="Rohde M."/>
            <person name="Goker M."/>
            <person name="Detter J.C."/>
            <person name="Kyrpides N.C."/>
            <person name="Woyke T."/>
        </authorList>
    </citation>
    <scope>NUCLEOTIDE SEQUENCE [LARGE SCALE GENOMIC DNA]</scope>
    <source>
        <strain evidence="4 5">NA-128</strain>
    </source>
</reference>
<dbReference type="PANTHER" id="PTHR10509:SF85">
    <property type="entry name" value="O-METHYLTRANSFERASE RV1220C-RELATED"/>
    <property type="match status" value="1"/>
</dbReference>
<gene>
    <name evidence="4" type="ORF">SacazDRAFT_03463</name>
</gene>
<dbReference type="Pfam" id="PF01596">
    <property type="entry name" value="Methyltransf_3"/>
    <property type="match status" value="1"/>
</dbReference>